<feature type="domain" description="R13L1/DRL21-like LRR repeat region" evidence="1">
    <location>
        <begin position="51"/>
        <end position="174"/>
    </location>
</feature>
<keyword evidence="3" id="KW-1185">Reference proteome</keyword>
<dbReference type="Proteomes" id="UP000237347">
    <property type="component" value="Unassembled WGS sequence"/>
</dbReference>
<dbReference type="PANTHER" id="PTHR47186">
    <property type="entry name" value="LEUCINE-RICH REPEAT-CONTAINING PROTEIN 57"/>
    <property type="match status" value="1"/>
</dbReference>
<dbReference type="Pfam" id="PF25019">
    <property type="entry name" value="LRR_R13L1-DRL21"/>
    <property type="match status" value="1"/>
</dbReference>
<dbReference type="EMBL" id="PKMF04000527">
    <property type="protein sequence ID" value="KAK7827200.1"/>
    <property type="molecule type" value="Genomic_DNA"/>
</dbReference>
<gene>
    <name evidence="2" type="ORF">CFP56_031327</name>
</gene>
<comment type="caution">
    <text evidence="2">The sequence shown here is derived from an EMBL/GenBank/DDBJ whole genome shotgun (WGS) entry which is preliminary data.</text>
</comment>
<protein>
    <submittedName>
        <fullName evidence="2">Disease resistance protein</fullName>
    </submittedName>
</protein>
<evidence type="ECO:0000313" key="2">
    <source>
        <dbReference type="EMBL" id="KAK7827200.1"/>
    </source>
</evidence>
<evidence type="ECO:0000313" key="3">
    <source>
        <dbReference type="Proteomes" id="UP000237347"/>
    </source>
</evidence>
<dbReference type="Gene3D" id="3.80.10.10">
    <property type="entry name" value="Ribonuclease Inhibitor"/>
    <property type="match status" value="1"/>
</dbReference>
<dbReference type="AlphaFoldDB" id="A0AAW0JL22"/>
<proteinExistence type="predicted"/>
<dbReference type="InterPro" id="IPR032675">
    <property type="entry name" value="LRR_dom_sf"/>
</dbReference>
<name>A0AAW0JL22_QUESU</name>
<sequence length="185" mass="21103">MSKLINLKCLIFEEPLNNNFEFPRGIGRLSSLTKLSHFTVGGKDDCQRCELGELKYLNHLQGTLTINRLGNVVDACEAKNAELNKKIGLRDLRLNFFEENEENHGETDESVLNALEPPPGLEKLEIDSYRGTTMFPNWMMSLAKLKSLTLICGENLERSPPLGKLQFLEHLIIDDEEEFDQEEHV</sequence>
<evidence type="ECO:0000259" key="1">
    <source>
        <dbReference type="Pfam" id="PF25019"/>
    </source>
</evidence>
<reference evidence="2 3" key="1">
    <citation type="journal article" date="2018" name="Sci. Data">
        <title>The draft genome sequence of cork oak.</title>
        <authorList>
            <person name="Ramos A.M."/>
            <person name="Usie A."/>
            <person name="Barbosa P."/>
            <person name="Barros P.M."/>
            <person name="Capote T."/>
            <person name="Chaves I."/>
            <person name="Simoes F."/>
            <person name="Abreu I."/>
            <person name="Carrasquinho I."/>
            <person name="Faro C."/>
            <person name="Guimaraes J.B."/>
            <person name="Mendonca D."/>
            <person name="Nobrega F."/>
            <person name="Rodrigues L."/>
            <person name="Saibo N.J.M."/>
            <person name="Varela M.C."/>
            <person name="Egas C."/>
            <person name="Matos J."/>
            <person name="Miguel C.M."/>
            <person name="Oliveira M.M."/>
            <person name="Ricardo C.P."/>
            <person name="Goncalves S."/>
        </authorList>
    </citation>
    <scope>NUCLEOTIDE SEQUENCE [LARGE SCALE GENOMIC DNA]</scope>
    <source>
        <strain evidence="3">cv. HL8</strain>
    </source>
</reference>
<dbReference type="SUPFAM" id="SSF52058">
    <property type="entry name" value="L domain-like"/>
    <property type="match status" value="1"/>
</dbReference>
<organism evidence="2 3">
    <name type="scientific">Quercus suber</name>
    <name type="common">Cork oak</name>
    <dbReference type="NCBI Taxonomy" id="58331"/>
    <lineage>
        <taxon>Eukaryota</taxon>
        <taxon>Viridiplantae</taxon>
        <taxon>Streptophyta</taxon>
        <taxon>Embryophyta</taxon>
        <taxon>Tracheophyta</taxon>
        <taxon>Spermatophyta</taxon>
        <taxon>Magnoliopsida</taxon>
        <taxon>eudicotyledons</taxon>
        <taxon>Gunneridae</taxon>
        <taxon>Pentapetalae</taxon>
        <taxon>rosids</taxon>
        <taxon>fabids</taxon>
        <taxon>Fagales</taxon>
        <taxon>Fagaceae</taxon>
        <taxon>Quercus</taxon>
    </lineage>
</organism>
<dbReference type="InterPro" id="IPR056789">
    <property type="entry name" value="LRR_R13L1-DRL21"/>
</dbReference>
<accession>A0AAW0JL22</accession>
<dbReference type="PANTHER" id="PTHR47186:SF30">
    <property type="entry name" value="EF-HAND DOMAIN-CONTAINING PROTEIN"/>
    <property type="match status" value="1"/>
</dbReference>